<name>A0A507BJG1_9PEZI</name>
<evidence type="ECO:0000256" key="12">
    <source>
        <dbReference type="ARBA" id="ARBA00048508"/>
    </source>
</evidence>
<dbReference type="InterPro" id="IPR016035">
    <property type="entry name" value="Acyl_Trfase/lysoPLipase"/>
</dbReference>
<dbReference type="InterPro" id="IPR026025">
    <property type="entry name" value="FAS_alpha_yeast"/>
</dbReference>
<dbReference type="RefSeq" id="XP_031000675.1">
    <property type="nucleotide sequence ID" value="XM_031134077.1"/>
</dbReference>
<dbReference type="SUPFAM" id="SSF51735">
    <property type="entry name" value="NAD(P)-binding Rossmann-fold domains"/>
    <property type="match status" value="1"/>
</dbReference>
<dbReference type="EMBL" id="SKBQ01000104">
    <property type="protein sequence ID" value="TPX18964.1"/>
    <property type="molecule type" value="Genomic_DNA"/>
</dbReference>
<feature type="region of interest" description="Disordered" evidence="16">
    <location>
        <begin position="1272"/>
        <end position="1292"/>
    </location>
</feature>
<feature type="domain" description="Carrier" evidence="17">
    <location>
        <begin position="146"/>
        <end position="221"/>
    </location>
</feature>
<dbReference type="InterPro" id="IPR014030">
    <property type="entry name" value="Ketoacyl_synth_N"/>
</dbReference>
<keyword evidence="7 13" id="KW-0808">Transferase</keyword>
<keyword evidence="20" id="KW-1185">Reference proteome</keyword>
<dbReference type="Gene3D" id="3.40.50.720">
    <property type="entry name" value="NAD(P)-binding Rossmann-like Domain"/>
    <property type="match status" value="1"/>
</dbReference>
<dbReference type="Pfam" id="PF18325">
    <property type="entry name" value="Fas_alpha_ACP"/>
    <property type="match status" value="1"/>
</dbReference>
<keyword evidence="11" id="KW-0443">Lipid metabolism</keyword>
<dbReference type="InterPro" id="IPR016039">
    <property type="entry name" value="Thiolase-like"/>
</dbReference>
<protein>
    <recommendedName>
        <fullName evidence="4">Fatty acid synthase subunit alpha</fullName>
        <ecNumber evidence="2">1.1.1.100</ecNumber>
        <ecNumber evidence="3">2.3.1.41</ecNumber>
    </recommendedName>
</protein>
<dbReference type="Proteomes" id="UP000319257">
    <property type="component" value="Unassembled WGS sequence"/>
</dbReference>
<evidence type="ECO:0000256" key="3">
    <source>
        <dbReference type="ARBA" id="ARBA00013191"/>
    </source>
</evidence>
<dbReference type="GO" id="GO:0042759">
    <property type="term" value="P:long-chain fatty acid biosynthetic process"/>
    <property type="evidence" value="ECO:0007669"/>
    <property type="project" value="UniProtKB-UniRule"/>
</dbReference>
<dbReference type="GO" id="GO:0004312">
    <property type="term" value="F:fatty acid synthase activity"/>
    <property type="evidence" value="ECO:0007669"/>
    <property type="project" value="InterPro"/>
</dbReference>
<dbReference type="Pfam" id="PF02801">
    <property type="entry name" value="Ketoacyl-synt_C"/>
    <property type="match status" value="1"/>
</dbReference>
<dbReference type="Gene3D" id="3.30.70.2490">
    <property type="match status" value="1"/>
</dbReference>
<feature type="active site" description="For beta-ketoacyl synthase activity" evidence="14">
    <location>
        <position position="1225"/>
    </location>
</feature>
<evidence type="ECO:0000256" key="7">
    <source>
        <dbReference type="ARBA" id="ARBA00022679"/>
    </source>
</evidence>
<dbReference type="GO" id="GO:0005835">
    <property type="term" value="C:fatty acid synthase complex"/>
    <property type="evidence" value="ECO:0007669"/>
    <property type="project" value="InterPro"/>
</dbReference>
<dbReference type="OrthoDB" id="3867816at2759"/>
<evidence type="ECO:0000256" key="4">
    <source>
        <dbReference type="ARBA" id="ARBA00014008"/>
    </source>
</evidence>
<comment type="similarity">
    <text evidence="1 13">Belongs to the thiolase-like superfamily. Fungal fatty acid synthetase subunit alpha family.</text>
</comment>
<dbReference type="PANTHER" id="PTHR10982">
    <property type="entry name" value="MALONYL COA-ACYL CARRIER PROTEIN TRANSACYLASE"/>
    <property type="match status" value="1"/>
</dbReference>
<evidence type="ECO:0000256" key="1">
    <source>
        <dbReference type="ARBA" id="ARBA00007485"/>
    </source>
</evidence>
<evidence type="ECO:0000313" key="20">
    <source>
        <dbReference type="Proteomes" id="UP000319257"/>
    </source>
</evidence>
<evidence type="ECO:0000256" key="5">
    <source>
        <dbReference type="ARBA" id="ARBA00022450"/>
    </source>
</evidence>
<comment type="catalytic activity">
    <reaction evidence="12">
        <text>a (3R)-hydroxyacyl-[ACP] + NADP(+) = a 3-oxoacyl-[ACP] + NADPH + H(+)</text>
        <dbReference type="Rhea" id="RHEA:17397"/>
        <dbReference type="Rhea" id="RHEA-COMP:9916"/>
        <dbReference type="Rhea" id="RHEA-COMP:9945"/>
        <dbReference type="ChEBI" id="CHEBI:15378"/>
        <dbReference type="ChEBI" id="CHEBI:57783"/>
        <dbReference type="ChEBI" id="CHEBI:58349"/>
        <dbReference type="ChEBI" id="CHEBI:78776"/>
        <dbReference type="ChEBI" id="CHEBI:78827"/>
        <dbReference type="EC" id="1.1.1.100"/>
    </reaction>
</comment>
<evidence type="ECO:0000256" key="10">
    <source>
        <dbReference type="ARBA" id="ARBA00023002"/>
    </source>
</evidence>
<keyword evidence="9" id="KW-0521">NADP</keyword>
<dbReference type="PANTHER" id="PTHR10982:SF21">
    <property type="entry name" value="FATTY ACID SYNTHASE SUBUNIT BETA"/>
    <property type="match status" value="1"/>
</dbReference>
<evidence type="ECO:0000313" key="19">
    <source>
        <dbReference type="EMBL" id="TPX18964.1"/>
    </source>
</evidence>
<dbReference type="InterPro" id="IPR047224">
    <property type="entry name" value="FAS_alpha_su_C"/>
</dbReference>
<dbReference type="STRING" id="1093900.A0A507BJG1"/>
<dbReference type="EC" id="1.1.1.100" evidence="2"/>
<dbReference type="Gene3D" id="3.40.47.10">
    <property type="match status" value="1"/>
</dbReference>
<evidence type="ECO:0000256" key="14">
    <source>
        <dbReference type="PIRSR" id="PIRSR000454-1"/>
    </source>
</evidence>
<dbReference type="InterPro" id="IPR050830">
    <property type="entry name" value="Fungal_FAS"/>
</dbReference>
<dbReference type="InterPro" id="IPR036291">
    <property type="entry name" value="NAD(P)-bd_dom_sf"/>
</dbReference>
<evidence type="ECO:0000256" key="15">
    <source>
        <dbReference type="PIRSR" id="PIRSR000454-4"/>
    </source>
</evidence>
<evidence type="ECO:0000256" key="8">
    <source>
        <dbReference type="ARBA" id="ARBA00022832"/>
    </source>
</evidence>
<keyword evidence="11" id="KW-0444">Lipid biosynthesis</keyword>
<evidence type="ECO:0000259" key="17">
    <source>
        <dbReference type="PROSITE" id="PS50075"/>
    </source>
</evidence>
<gene>
    <name evidence="19" type="ORF">E0L32_011357</name>
</gene>
<dbReference type="EC" id="2.3.1.41" evidence="3"/>
<dbReference type="SUPFAM" id="SSF53901">
    <property type="entry name" value="Thiolase-like"/>
    <property type="match status" value="2"/>
</dbReference>
<dbReference type="Gene3D" id="6.10.140.1410">
    <property type="match status" value="1"/>
</dbReference>
<dbReference type="PIRSF" id="PIRSF000454">
    <property type="entry name" value="FAS_yeast_alpha"/>
    <property type="match status" value="1"/>
</dbReference>
<dbReference type="InterPro" id="IPR020841">
    <property type="entry name" value="PKS_Beta-ketoAc_synthase_dom"/>
</dbReference>
<dbReference type="InterPro" id="IPR041550">
    <property type="entry name" value="FASI_helical"/>
</dbReference>
<evidence type="ECO:0000256" key="9">
    <source>
        <dbReference type="ARBA" id="ARBA00022857"/>
    </source>
</evidence>
<dbReference type="SUPFAM" id="SSF52151">
    <property type="entry name" value="FabD/lysophospholipase-like"/>
    <property type="match status" value="1"/>
</dbReference>
<feature type="domain" description="Ketosynthase family 3 (KS3)" evidence="18">
    <location>
        <begin position="1039"/>
        <end position="1579"/>
    </location>
</feature>
<dbReference type="PROSITE" id="PS50075">
    <property type="entry name" value="CARRIER"/>
    <property type="match status" value="1"/>
</dbReference>
<dbReference type="CDD" id="cd00828">
    <property type="entry name" value="elong_cond_enzymes"/>
    <property type="match status" value="1"/>
</dbReference>
<reference evidence="19 20" key="1">
    <citation type="submission" date="2019-06" db="EMBL/GenBank/DDBJ databases">
        <title>Draft genome sequence of the filamentous fungus Phialemoniopsis curvata isolated from diesel fuel.</title>
        <authorList>
            <person name="Varaljay V.A."/>
            <person name="Lyon W.J."/>
            <person name="Crouch A.L."/>
            <person name="Drake C.E."/>
            <person name="Hollomon J.M."/>
            <person name="Nadeau L.J."/>
            <person name="Nunn H.S."/>
            <person name="Stevenson B.S."/>
            <person name="Bojanowski C.L."/>
            <person name="Crookes-Goodson W.J."/>
        </authorList>
    </citation>
    <scope>NUCLEOTIDE SEQUENCE [LARGE SCALE GENOMIC DNA]</scope>
    <source>
        <strain evidence="19 20">D216</strain>
    </source>
</reference>
<dbReference type="InParanoid" id="A0A507BJG1"/>
<keyword evidence="6" id="KW-0597">Phosphoprotein</keyword>
<dbReference type="Pfam" id="PF00109">
    <property type="entry name" value="ketoacyl-synt"/>
    <property type="match status" value="1"/>
</dbReference>
<organism evidence="19 20">
    <name type="scientific">Thyridium curvatum</name>
    <dbReference type="NCBI Taxonomy" id="1093900"/>
    <lineage>
        <taxon>Eukaryota</taxon>
        <taxon>Fungi</taxon>
        <taxon>Dikarya</taxon>
        <taxon>Ascomycota</taxon>
        <taxon>Pezizomycotina</taxon>
        <taxon>Sordariomycetes</taxon>
        <taxon>Sordariomycetidae</taxon>
        <taxon>Thyridiales</taxon>
        <taxon>Thyridiaceae</taxon>
        <taxon>Thyridium</taxon>
    </lineage>
</organism>
<dbReference type="Pfam" id="PF18314">
    <property type="entry name" value="FAS_I_H"/>
    <property type="match status" value="1"/>
</dbReference>
<keyword evidence="10" id="KW-0560">Oxidoreductase</keyword>
<evidence type="ECO:0000256" key="6">
    <source>
        <dbReference type="ARBA" id="ARBA00022553"/>
    </source>
</evidence>
<keyword evidence="11" id="KW-0275">Fatty acid biosynthesis</keyword>
<dbReference type="GO" id="GO:0004315">
    <property type="term" value="F:3-oxoacyl-[acyl-carrier-protein] synthase activity"/>
    <property type="evidence" value="ECO:0007669"/>
    <property type="project" value="UniProtKB-EC"/>
</dbReference>
<accession>A0A507BJG1</accession>
<dbReference type="PROSITE" id="PS00606">
    <property type="entry name" value="KS3_1"/>
    <property type="match status" value="1"/>
</dbReference>
<dbReference type="InterPro" id="IPR040899">
    <property type="entry name" value="Fas_alpha_ACP"/>
</dbReference>
<dbReference type="FunFam" id="3.90.25.70:FF:000001">
    <property type="entry name" value="Fatty acid synthase subunit alpha"/>
    <property type="match status" value="1"/>
</dbReference>
<sequence>MAYTSGERELAYILLVELIAHQFCYPVRWIETQDVILAERQVERLIEIGPNSTLTNMAKRTIESKYQGSDMASGIHRQLLSTKMDTKEILYEYGPDSRDQQLEATKDSSNFREKTTANVPVLPMIAAPVSTATQQQQRGAVPSASVTVVEVVKVIIATTLKITTAKVSMTESIKDLAAGRSTLQNEMVGYLEKEFGSLPHDVENMKLGDLCSFLQPTFPGQLGQQSQSIINRMVAVKFPGTWTLRSVRKDLEAKWGLVSDRQDSVLLAAAAMQPISRFASEAETTTFIENVVSTYMENAGISPIQTVASNRVQDAALDTAVLARVREDQDALNTRVMNVYTSHLQPASDADQLLNETLTNNITSLQSQLESWVEEHGESYGDGIVSKFDAKKARSYDSSWNWGMQALLSGFYSIINNSPEIKNDDLVQRSFRIRNQCSIRMLEAMKDLKRRAQKTGQTHPDLRERCDTAVRWLETLSQMCIKDLQCVPVYYGMAHITAPKTLVDDWGDIKYFEIPRSKAPSSTSTNLIPTDGVSASQAIIESIWQHTVPYDPSPNSHIRIKKKGKHGWEVNDKLTQEFYNSLRLSVTHGISFYDKCVLITGASKTSIGLDILKGVLNGGAKVIVTTRSYSAATARFYQQLYMKNGARGSRLVFVPFNQGSKRDVDSLISYIYDTSKGLGWDLDYIVPFAAISENGRDISNIDSVSELAHRVMLTNIVRTLGEVRTQKRSRGINTRPAQVILPLSPNDGIFGNDGLYSESKLALQSLLNKWRSEDWGDHISICGASIGWTRGTGLMSSNDIVAEGIEEFGVRTFSQEEMAAHILGLMSPTMVSVCQEEPIIADLMGGMDRVEEFGATVSKIRAELMATSEIRRAIHQDKELDLQVANSRPRLNEKELVPAQIQRRMNIPLGFPKLLEYETGIAPFHETLAGMVDLERVVVVVGFSELGPQGSSRTRWEVETEGQFSLQGCIEIAWMMGLIKHHDGPIAGKGYYDGWVDAKTGVLVADEEIKTRYESHILAHTGIRLVEVNSEGSDDATKRPYLHEVHIHQDLEPFEAPRETAIHLKLHHGDKAHIAEIGDSGQFHVQIKKGATLLLPKATDIGRRVAGQVPTGWDPRTYGISEEITSQVDRLTLYNLVCTAEAFLSAGVTDPYEFYQYIHTSDIGICIGSSIGGVSSLTDMLKNRLLDKPVQSDVLQETYVNTASAWVNMLLLSANGPIKTPVGACATALEALDTGYELIVSGKAKVCVVGGLDDLQDDMSFEFANMKATIDPETDFNRGREPAEMSRPATTSRDGFVEAQGCGLQVLTSAKLALEMGLPIYGVVTLTHIAGDKIGRSVPAPGAGLLSVAREERSALPPALLDPQYRRQLRDHRLSQIKEDQEFKLALLRKQLTMDSFEMPKEAVVEYSRERISCIQSEAEVQRREALYSYGNHFWKGETRISPLRGALATWGLTIDDLDVASFHGTSTAIGDKNEIKVFQQQLCHLGRTKGVPVMGVFQKHLTGHSKGAAGAWMLNGCLQILNDGLVPGNRNADNIDEDFEGFDHITFPNRSIQTECVKAFSITSFGFGQKGAQAIGVHPRYLFATLGKESYQGYQKRVAHRIKRARAHFHGALIYNRLFVAKERPPYAPEQETAAILNPLARFT</sequence>
<dbReference type="GO" id="GO:0044550">
    <property type="term" value="P:secondary metabolite biosynthetic process"/>
    <property type="evidence" value="ECO:0007669"/>
    <property type="project" value="UniProtKB-ARBA"/>
</dbReference>
<keyword evidence="5 13" id="KW-0596">Phosphopantetheine</keyword>
<proteinExistence type="inferred from homology"/>
<dbReference type="Gene3D" id="3.90.25.70">
    <property type="match status" value="1"/>
</dbReference>
<evidence type="ECO:0000259" key="18">
    <source>
        <dbReference type="PROSITE" id="PS52004"/>
    </source>
</evidence>
<dbReference type="GO" id="GO:0008897">
    <property type="term" value="F:holo-[acyl-carrier-protein] synthase activity"/>
    <property type="evidence" value="ECO:0007669"/>
    <property type="project" value="InterPro"/>
</dbReference>
<comment type="caution">
    <text evidence="19">The sequence shown here is derived from an EMBL/GenBank/DDBJ whole genome shotgun (WGS) entry which is preliminary data.</text>
</comment>
<keyword evidence="8" id="KW-0276">Fatty acid metabolism</keyword>
<feature type="compositionally biased region" description="Basic and acidic residues" evidence="16">
    <location>
        <begin position="1275"/>
        <end position="1284"/>
    </location>
</feature>
<dbReference type="InterPro" id="IPR018201">
    <property type="entry name" value="Ketoacyl_synth_AS"/>
</dbReference>
<evidence type="ECO:0000256" key="11">
    <source>
        <dbReference type="ARBA" id="ARBA00023160"/>
    </source>
</evidence>
<dbReference type="PROSITE" id="PS52004">
    <property type="entry name" value="KS3_2"/>
    <property type="match status" value="1"/>
</dbReference>
<dbReference type="GO" id="GO:0004316">
    <property type="term" value="F:3-oxoacyl-[acyl-carrier-protein] reductase (NADPH) activity"/>
    <property type="evidence" value="ECO:0007669"/>
    <property type="project" value="UniProtKB-EC"/>
</dbReference>
<evidence type="ECO:0000256" key="16">
    <source>
        <dbReference type="SAM" id="MobiDB-lite"/>
    </source>
</evidence>
<feature type="modified residue" description="O-(pantetheine 4'-phosphoryl)serine" evidence="15">
    <location>
        <position position="181"/>
    </location>
</feature>
<dbReference type="FunFam" id="3.40.50.720:FF:000168">
    <property type="entry name" value="Fatty acid synthase subunit alpha"/>
    <property type="match status" value="1"/>
</dbReference>
<dbReference type="InterPro" id="IPR014031">
    <property type="entry name" value="Ketoacyl_synth_C"/>
</dbReference>
<dbReference type="InterPro" id="IPR009081">
    <property type="entry name" value="PP-bd_ACP"/>
</dbReference>
<dbReference type="Gene3D" id="6.10.250.1930">
    <property type="match status" value="1"/>
</dbReference>
<evidence type="ECO:0000256" key="13">
    <source>
        <dbReference type="PIRNR" id="PIRNR000454"/>
    </source>
</evidence>
<dbReference type="FunFam" id="3.30.70.2490:FF:000001">
    <property type="entry name" value="Fatty acid synthase subunit alpha"/>
    <property type="match status" value="1"/>
</dbReference>
<evidence type="ECO:0000256" key="2">
    <source>
        <dbReference type="ARBA" id="ARBA00012948"/>
    </source>
</evidence>
<dbReference type="GeneID" id="41978804"/>
<dbReference type="CDD" id="cd08950">
    <property type="entry name" value="KR_fFAS_SDR_c_like"/>
    <property type="match status" value="1"/>
</dbReference>